<dbReference type="EMBL" id="CP109109">
    <property type="protein sequence ID" value="WSC01217.1"/>
    <property type="molecule type" value="Genomic_DNA"/>
</dbReference>
<dbReference type="Proteomes" id="UP001348369">
    <property type="component" value="Chromosome"/>
</dbReference>
<reference evidence="1" key="1">
    <citation type="submission" date="2022-10" db="EMBL/GenBank/DDBJ databases">
        <title>The complete genomes of actinobacterial strains from the NBC collection.</title>
        <authorList>
            <person name="Joergensen T.S."/>
            <person name="Alvarez Arevalo M."/>
            <person name="Sterndorff E.B."/>
            <person name="Faurdal D."/>
            <person name="Vuksanovic O."/>
            <person name="Mourched A.-S."/>
            <person name="Charusanti P."/>
            <person name="Shaw S."/>
            <person name="Blin K."/>
            <person name="Weber T."/>
        </authorList>
    </citation>
    <scope>NUCLEOTIDE SEQUENCE</scope>
    <source>
        <strain evidence="1">NBC 01771</strain>
    </source>
</reference>
<evidence type="ECO:0000313" key="1">
    <source>
        <dbReference type="EMBL" id="WSC01217.1"/>
    </source>
</evidence>
<sequence length="1566" mass="165178">MTTPAVVGTAAVDVVPIIPNFHTRLRALVLPIADRVGRDAGERMGDAISRNIVISIPDAIVRGGRAGVRAAGRQGDDAGGAFSRSLRRKLEAAFKAMPKLDVRLSDTGVDAELARLRARMETLSNKRIGIDVDARAAEAEVKRIDAELKRLGAQHPNIAVRADTATARAALAELRAEIAAVDAHDPRIKVDVDTSGATSALLVLAVQMGVLTAIPLGPVLAAGLGAVVSMAAAATAGVGALALAAIPAIKGVADAVSLKSAAEEEANRTTSAGNAASVQAAQRALSQAGAQQTLATAHRNAASSIASANRQVEQAQQAVADASERAAEQRRTAADNVRRAEQSLTDANRTARDAEISLAQARADAAAQLRALNGQLEDGALSQREAALRVKEAEQELQKVMADGKSTDLQRESAQLAYDRAVQGAKRQTESYNELKKSAEAQRKAGVEGSDAVRAAQERVGQANRNVADQQRALAQAQAGVAKAQRDGARAVADAQERVAEAVRRAAEAQVSAAASIVSAQRGVDSARLSSSKTTAAAITKEDEYRAALAKMTPAARALFDAFAGPRGLKTAFSEWSKSLDPTVLPIFTRGVDGAKASLPGLTPLVEGAARGIDTLMDSASAELKSPFWQSFKADLSESVEPAIVGLGKALGNVLKGMAGVIDAFLPHMDGIASRSDRITARFAKWGTSLKGSPGFEKFLQYVKDTSPGLAQFIGDILTSLLDVSKALAPMSQTMFDLLGPVFEAVSWMAKNFPEVIQMLWAFLAVQKAIQLGMAAFAIAMGLYNAVMIVAAISTGGFAAVLSATGILPIIRAVLIVVGLLAAGIVLAYQKCDWFRAAVDGAWNAIKVASSFLWNNILKPMLSGIWTGLTAAGDAAMWLWDKALKPAFSFIGKAAQILATALIVLFLIPAQAATRALGAVGLWLWEKALSPVFGWIGAKASWLYEKAIKPALNNAKQKFEMLGAVGRWLWREVISPVFGWIADKASWLYEKAIKPPFDSIKKAMGKVADAFAMGRDSIKKAWDKIGEITKKPVKFVIDHVYNAAIVPLWNKVAGITGADKLKKLAIDGYYTGGIMSGYSPGRDDRVIAVGGGEAVMRPEWTRAVGADRINTWNAAARSGGISGVQRAISNGMPAYKDGGIVGWLKDKGNAVGDFFSGAVDFLDPTKVFSKATGFIKDQLKSITTNPWSKEIAKLPVKMLSGMQNAALNLIGFGGGDGGGQWLKPVNAAFGTPFGKKGSMWSSGRHTGLDFPAAVGAAVKAVDAGRVALAQGGGPYGNHILINHGRGLASMYAHLSQIATKVGATVSRGQRIGAVGATGNVTGPHLHLEARRSGVAIDPMQFLSGGSTSYKPSAGVAQWSGVVRQALDQVGQPQSLVGTTLRRMAQESGGNPNAVNRNDINWVNGTPSVGLMQVIKPTFEAYAGKYRNTGPKTYGVSTNPMANIYSSMRYALSRYGSLSKAYNRIGGYAAGGFPALGETAWVGENGPELVRFLHPAQVYSNADSMSLARTQARARDIYASTTREAPQLHADVRVYVGDREITDIVDTQIDLYDREVADGLTTGRRYV</sequence>
<protein>
    <submittedName>
        <fullName evidence="1">Peptidoglycan DD-metalloendopeptidase family protein</fullName>
    </submittedName>
</protein>
<accession>A0ACD4ZT70</accession>
<evidence type="ECO:0000313" key="2">
    <source>
        <dbReference type="Proteomes" id="UP001348369"/>
    </source>
</evidence>
<name>A0ACD4ZT70_9ACTN</name>
<proteinExistence type="predicted"/>
<organism evidence="1 2">
    <name type="scientific">Streptomyces scopuliridis</name>
    <dbReference type="NCBI Taxonomy" id="452529"/>
    <lineage>
        <taxon>Bacteria</taxon>
        <taxon>Bacillati</taxon>
        <taxon>Actinomycetota</taxon>
        <taxon>Actinomycetes</taxon>
        <taxon>Kitasatosporales</taxon>
        <taxon>Streptomycetaceae</taxon>
        <taxon>Streptomyces</taxon>
    </lineage>
</organism>
<gene>
    <name evidence="1" type="ORF">OG835_32300</name>
</gene>
<keyword evidence="2" id="KW-1185">Reference proteome</keyword>